<dbReference type="SMART" id="SM00387">
    <property type="entry name" value="HATPase_c"/>
    <property type="match status" value="1"/>
</dbReference>
<keyword evidence="9" id="KW-1185">Reference proteome</keyword>
<name>A0ABT3L466_9CYAN</name>
<comment type="caution">
    <text evidence="8">The sequence shown here is derived from an EMBL/GenBank/DDBJ whole genome shotgun (WGS) entry which is preliminary data.</text>
</comment>
<keyword evidence="4" id="KW-0418">Kinase</keyword>
<dbReference type="PANTHER" id="PTHR43065">
    <property type="entry name" value="SENSOR HISTIDINE KINASE"/>
    <property type="match status" value="1"/>
</dbReference>
<dbReference type="SUPFAM" id="SSF55874">
    <property type="entry name" value="ATPase domain of HSP90 chaperone/DNA topoisomerase II/histidine kinase"/>
    <property type="match status" value="1"/>
</dbReference>
<dbReference type="InterPro" id="IPR036890">
    <property type="entry name" value="HATPase_C_sf"/>
</dbReference>
<keyword evidence="4" id="KW-0808">Transferase</keyword>
<dbReference type="PRINTS" id="PR00344">
    <property type="entry name" value="BCTRLSENSOR"/>
</dbReference>
<comment type="catalytic activity">
    <reaction evidence="1">
        <text>ATP + protein L-histidine = ADP + protein N-phospho-L-histidine.</text>
        <dbReference type="EC" id="2.7.13.3"/>
    </reaction>
</comment>
<keyword evidence="6" id="KW-0812">Transmembrane</keyword>
<evidence type="ECO:0000256" key="6">
    <source>
        <dbReference type="SAM" id="Phobius"/>
    </source>
</evidence>
<organism evidence="8 9">
    <name type="scientific">Spirulina subsalsa FACHB-351</name>
    <dbReference type="NCBI Taxonomy" id="234711"/>
    <lineage>
        <taxon>Bacteria</taxon>
        <taxon>Bacillati</taxon>
        <taxon>Cyanobacteriota</taxon>
        <taxon>Cyanophyceae</taxon>
        <taxon>Spirulinales</taxon>
        <taxon>Spirulinaceae</taxon>
        <taxon>Spirulina</taxon>
    </lineage>
</organism>
<dbReference type="InterPro" id="IPR004358">
    <property type="entry name" value="Sig_transdc_His_kin-like_C"/>
</dbReference>
<evidence type="ECO:0000256" key="3">
    <source>
        <dbReference type="ARBA" id="ARBA00022553"/>
    </source>
</evidence>
<keyword evidence="6" id="KW-1133">Transmembrane helix</keyword>
<reference evidence="8 9" key="1">
    <citation type="submission" date="2021-08" db="EMBL/GenBank/DDBJ databases">
        <title>Draft genome sequence of Spirulina subsalsa with high tolerance to salinity and hype-accumulation of phycocyanin.</title>
        <authorList>
            <person name="Pei H."/>
            <person name="Jiang L."/>
        </authorList>
    </citation>
    <scope>NUCLEOTIDE SEQUENCE [LARGE SCALE GENOMIC DNA]</scope>
    <source>
        <strain evidence="8 9">FACHB-351</strain>
    </source>
</reference>
<keyword evidence="5" id="KW-0902">Two-component regulatory system</keyword>
<evidence type="ECO:0000313" key="8">
    <source>
        <dbReference type="EMBL" id="MCW6036303.1"/>
    </source>
</evidence>
<dbReference type="CDD" id="cd00082">
    <property type="entry name" value="HisKA"/>
    <property type="match status" value="1"/>
</dbReference>
<feature type="domain" description="Histidine kinase" evidence="7">
    <location>
        <begin position="434"/>
        <end position="683"/>
    </location>
</feature>
<evidence type="ECO:0000256" key="1">
    <source>
        <dbReference type="ARBA" id="ARBA00000085"/>
    </source>
</evidence>
<dbReference type="PROSITE" id="PS50109">
    <property type="entry name" value="HIS_KIN"/>
    <property type="match status" value="1"/>
</dbReference>
<dbReference type="Gene3D" id="3.30.565.10">
    <property type="entry name" value="Histidine kinase-like ATPase, C-terminal domain"/>
    <property type="match status" value="1"/>
</dbReference>
<dbReference type="SUPFAM" id="SSF47384">
    <property type="entry name" value="Homodimeric domain of signal transducing histidine kinase"/>
    <property type="match status" value="1"/>
</dbReference>
<protein>
    <recommendedName>
        <fullName evidence="2">histidine kinase</fullName>
        <ecNumber evidence="2">2.7.13.3</ecNumber>
    </recommendedName>
</protein>
<sequence>MIFARYNRIIQITFVIVILVISVLFYWQFMSQYKYETQQLKHTMREVVTIIDRKLENAENYVEQMQFRANSFYDISQITAFESILLDSLKEQESQGQIYYNLDNIPEPYSPRLIGNLTGMGRLQERGSEFYRELEMALYINPLLQTAFKLIPNTLWAYYLSDNHFLNLYPWVKSEQAHFTEDLLTEETYSLAFPEKNPQHHRFWSPVHFNPVTHQSIVTCGAPVYEKQQFRGLIALDFTLDIFKQILVKESPTVGHFVLFNEQQQIIAIDELNHDAQPSIIQLKDYLPDTLKLKINSYLENNPLTIQDTGSYLLVHEEFHNANWKLLFIAKKSEVITPLLFHVSLGLGLILTGSLLLFFLVNQLIKREFINPASQLIEHIEACSQNQTVDYEDVPENWLAWFETIAQIFQENKKMTTELVQREKMSSLGQLVAGIAHEVNNPINFIYGNLNYVKHYGIDLLNIIDLYEKYYPEPPEEIENYYQEVDLEFLREDLPKLLQSMEVGAERIREIVLSLRNFSRLDESDKKQVDLHHGLESTLMIVENRLNIPGSENTIKIEKKYDVLPPVECYAGLMNQVFLNVLSNAIDAVLNCEREEKKIKIETHYLEEGKIQVSIADNGQGIPESAQDHIFEPFFTTKPVGKGTGLGLSVSYQIIVDRHHGMLTYHSVPGEGTEFVITIPVESVSN</sequence>
<evidence type="ECO:0000256" key="2">
    <source>
        <dbReference type="ARBA" id="ARBA00012438"/>
    </source>
</evidence>
<feature type="transmembrane region" description="Helical" evidence="6">
    <location>
        <begin position="12"/>
        <end position="29"/>
    </location>
</feature>
<dbReference type="RefSeq" id="WP_265264056.1">
    <property type="nucleotide sequence ID" value="NZ_JAIHOM010000033.1"/>
</dbReference>
<dbReference type="Gene3D" id="1.10.287.130">
    <property type="match status" value="1"/>
</dbReference>
<dbReference type="InterPro" id="IPR036097">
    <property type="entry name" value="HisK_dim/P_sf"/>
</dbReference>
<keyword evidence="3" id="KW-0597">Phosphoprotein</keyword>
<evidence type="ECO:0000256" key="5">
    <source>
        <dbReference type="ARBA" id="ARBA00023012"/>
    </source>
</evidence>
<dbReference type="Pfam" id="PF02518">
    <property type="entry name" value="HATPase_c"/>
    <property type="match status" value="1"/>
</dbReference>
<dbReference type="InterPro" id="IPR003594">
    <property type="entry name" value="HATPase_dom"/>
</dbReference>
<dbReference type="Proteomes" id="UP001526426">
    <property type="component" value="Unassembled WGS sequence"/>
</dbReference>
<feature type="transmembrane region" description="Helical" evidence="6">
    <location>
        <begin position="339"/>
        <end position="361"/>
    </location>
</feature>
<proteinExistence type="predicted"/>
<dbReference type="Gene3D" id="3.30.450.20">
    <property type="entry name" value="PAS domain"/>
    <property type="match status" value="1"/>
</dbReference>
<accession>A0ABT3L466</accession>
<dbReference type="EC" id="2.7.13.3" evidence="2"/>
<dbReference type="PANTHER" id="PTHR43065:SF50">
    <property type="entry name" value="HISTIDINE KINASE"/>
    <property type="match status" value="1"/>
</dbReference>
<keyword evidence="6" id="KW-0472">Membrane</keyword>
<evidence type="ECO:0000313" key="9">
    <source>
        <dbReference type="Proteomes" id="UP001526426"/>
    </source>
</evidence>
<gene>
    <name evidence="8" type="ORF">K4A83_08460</name>
</gene>
<dbReference type="InterPro" id="IPR005467">
    <property type="entry name" value="His_kinase_dom"/>
</dbReference>
<evidence type="ECO:0000256" key="4">
    <source>
        <dbReference type="ARBA" id="ARBA00022777"/>
    </source>
</evidence>
<dbReference type="EMBL" id="JAIHOM010000033">
    <property type="protein sequence ID" value="MCW6036303.1"/>
    <property type="molecule type" value="Genomic_DNA"/>
</dbReference>
<dbReference type="InterPro" id="IPR003661">
    <property type="entry name" value="HisK_dim/P_dom"/>
</dbReference>
<evidence type="ECO:0000259" key="7">
    <source>
        <dbReference type="PROSITE" id="PS50109"/>
    </source>
</evidence>